<sequence>MIDALKTYLTNRAPLPDEAVQRIYSLALERRLTRNEALFNVGDVCRYKVFVVKGLLHTFNNTEDGHEHILQLSPENTWTLDVESYELQTPSRFSIAAVEHSEVLLWQKDDFDMLLREIPEFKLFAEGLIAEYVHSSRRRIFEMLSNSPEEQYDAFIQANPELAARLPLRMIAAYLGMSLKTLTRIRHAQLQR</sequence>
<feature type="domain" description="Cyclic nucleotide-binding" evidence="1">
    <location>
        <begin position="30"/>
        <end position="116"/>
    </location>
</feature>
<dbReference type="PATRIC" id="fig|1202724.3.peg.4177"/>
<dbReference type="InterPro" id="IPR018490">
    <property type="entry name" value="cNMP-bd_dom_sf"/>
</dbReference>
<dbReference type="RefSeq" id="WP_054410447.1">
    <property type="nucleotide sequence ID" value="NZ_FOYA01000017.1"/>
</dbReference>
<dbReference type="CDD" id="cd00038">
    <property type="entry name" value="CAP_ED"/>
    <property type="match status" value="1"/>
</dbReference>
<dbReference type="EMBL" id="LIYD01000005">
    <property type="protein sequence ID" value="KOS08442.1"/>
    <property type="molecule type" value="Genomic_DNA"/>
</dbReference>
<proteinExistence type="predicted"/>
<dbReference type="SUPFAM" id="SSF51206">
    <property type="entry name" value="cAMP-binding domain-like"/>
    <property type="match status" value="1"/>
</dbReference>
<protein>
    <submittedName>
        <fullName evidence="2">Cyclic nucleotide-binding protein</fullName>
    </submittedName>
</protein>
<dbReference type="InterPro" id="IPR000595">
    <property type="entry name" value="cNMP-bd_dom"/>
</dbReference>
<evidence type="ECO:0000313" key="2">
    <source>
        <dbReference type="EMBL" id="KOS08442.1"/>
    </source>
</evidence>
<dbReference type="Pfam" id="PF00027">
    <property type="entry name" value="cNMP_binding"/>
    <property type="match status" value="1"/>
</dbReference>
<comment type="caution">
    <text evidence="2">The sequence shown here is derived from an EMBL/GenBank/DDBJ whole genome shotgun (WGS) entry which is preliminary data.</text>
</comment>
<name>A0A0M9VK40_9FLAO</name>
<dbReference type="InterPro" id="IPR014710">
    <property type="entry name" value="RmlC-like_jellyroll"/>
</dbReference>
<gene>
    <name evidence="2" type="ORF">AM493_20165</name>
</gene>
<keyword evidence="3" id="KW-1185">Reference proteome</keyword>
<reference evidence="2 3" key="1">
    <citation type="submission" date="2015-08" db="EMBL/GenBank/DDBJ databases">
        <title>Whole genome sequence of Flavobacterium akiainvivens IK-1T, from decaying Wikstroemia oahuensis, an endemic Hawaiian shrub.</title>
        <authorList>
            <person name="Wan X."/>
            <person name="Hou S."/>
            <person name="Saito J."/>
            <person name="Donachie S."/>
        </authorList>
    </citation>
    <scope>NUCLEOTIDE SEQUENCE [LARGE SCALE GENOMIC DNA]</scope>
    <source>
        <strain evidence="2 3">IK-1</strain>
    </source>
</reference>
<evidence type="ECO:0000313" key="3">
    <source>
        <dbReference type="Proteomes" id="UP000037755"/>
    </source>
</evidence>
<dbReference type="OrthoDB" id="1092431at2"/>
<dbReference type="Proteomes" id="UP000037755">
    <property type="component" value="Unassembled WGS sequence"/>
</dbReference>
<organism evidence="2 3">
    <name type="scientific">Flavobacterium akiainvivens</name>
    <dbReference type="NCBI Taxonomy" id="1202724"/>
    <lineage>
        <taxon>Bacteria</taxon>
        <taxon>Pseudomonadati</taxon>
        <taxon>Bacteroidota</taxon>
        <taxon>Flavobacteriia</taxon>
        <taxon>Flavobacteriales</taxon>
        <taxon>Flavobacteriaceae</taxon>
        <taxon>Flavobacterium</taxon>
    </lineage>
</organism>
<evidence type="ECO:0000259" key="1">
    <source>
        <dbReference type="Pfam" id="PF00027"/>
    </source>
</evidence>
<dbReference type="Gene3D" id="2.60.120.10">
    <property type="entry name" value="Jelly Rolls"/>
    <property type="match status" value="1"/>
</dbReference>
<dbReference type="AlphaFoldDB" id="A0A0M9VK40"/>
<accession>A0A0M9VK40</accession>
<dbReference type="STRING" id="1202724.AM493_20165"/>